<dbReference type="EMBL" id="JAKILK010000011">
    <property type="protein sequence ID" value="MCL1118540.1"/>
    <property type="molecule type" value="Genomic_DNA"/>
</dbReference>
<dbReference type="RefSeq" id="WP_188843483.1">
    <property type="nucleotide sequence ID" value="NZ_BMOT01000013.1"/>
</dbReference>
<sequence>MGNSQTLKALLPMQPNRRHKLLGVSAAVTVDGMDAIVELTGTYLQRVTEVFTHKPAPSHGQ</sequence>
<protein>
    <submittedName>
        <fullName evidence="1">Uncharacterized protein</fullName>
    </submittedName>
</protein>
<comment type="caution">
    <text evidence="1">The sequence shown here is derived from an EMBL/GenBank/DDBJ whole genome shotgun (WGS) entry which is preliminary data.</text>
</comment>
<accession>A0ABT0L4W6</accession>
<evidence type="ECO:0000313" key="2">
    <source>
        <dbReference type="Proteomes" id="UP001203212"/>
    </source>
</evidence>
<proteinExistence type="predicted"/>
<dbReference type="Proteomes" id="UP001203212">
    <property type="component" value="Unassembled WGS sequence"/>
</dbReference>
<evidence type="ECO:0000313" key="1">
    <source>
        <dbReference type="EMBL" id="MCL1118540.1"/>
    </source>
</evidence>
<organism evidence="1 2">
    <name type="scientific">Shewanella aestuarii</name>
    <dbReference type="NCBI Taxonomy" id="1028752"/>
    <lineage>
        <taxon>Bacteria</taxon>
        <taxon>Pseudomonadati</taxon>
        <taxon>Pseudomonadota</taxon>
        <taxon>Gammaproteobacteria</taxon>
        <taxon>Alteromonadales</taxon>
        <taxon>Shewanellaceae</taxon>
        <taxon>Shewanella</taxon>
    </lineage>
</organism>
<gene>
    <name evidence="1" type="ORF">L2689_14970</name>
</gene>
<keyword evidence="2" id="KW-1185">Reference proteome</keyword>
<name>A0ABT0L4W6_9GAMM</name>
<reference evidence="1 2" key="1">
    <citation type="submission" date="2022-01" db="EMBL/GenBank/DDBJ databases">
        <title>Whole genome-based taxonomy of the Shewanellaceae.</title>
        <authorList>
            <person name="Martin-Rodriguez A.J."/>
        </authorList>
    </citation>
    <scope>NUCLEOTIDE SEQUENCE [LARGE SCALE GENOMIC DNA]</scope>
    <source>
        <strain evidence="1 2">JCM 17801</strain>
    </source>
</reference>